<dbReference type="OrthoDB" id="284928at2"/>
<accession>A0A518CC18</accession>
<dbReference type="RefSeq" id="WP_144975147.1">
    <property type="nucleotide sequence ID" value="NZ_CP036289.1"/>
</dbReference>
<keyword evidence="1" id="KW-0732">Signal</keyword>
<dbReference type="AlphaFoldDB" id="A0A518CC18"/>
<dbReference type="KEGG" id="bvo:Pan97_38280"/>
<evidence type="ECO:0000313" key="3">
    <source>
        <dbReference type="Proteomes" id="UP000318626"/>
    </source>
</evidence>
<dbReference type="Proteomes" id="UP000318626">
    <property type="component" value="Chromosome"/>
</dbReference>
<gene>
    <name evidence="2" type="ORF">Pan97_38280</name>
</gene>
<dbReference type="EMBL" id="CP036289">
    <property type="protein sequence ID" value="QDU76771.1"/>
    <property type="molecule type" value="Genomic_DNA"/>
</dbReference>
<feature type="chain" id="PRO_5022201758" evidence="1">
    <location>
        <begin position="30"/>
        <end position="346"/>
    </location>
</feature>
<sequence length="346" mass="38883" precursor="true">MAIEAISNRCIPFLLVVVCLAGLSGVVRAAEEDESIATIAPVSQRSDFFGEQQATLSFQCVSEKPVQGKILWQYSAGARTLARGEDAIELAAGRPNVFELPIEFPPVREGVIFETQMVVTIIDGDNETLAQYTHPIWLFPKDPYTDRREWLEQLDIHLYDPEDTTAKLLEEAKIPHTRITNSNVLADFEGGILLVGSGTSLRKNRGLTDSLITMAERGVRVLCLAPVDGEFPWPTREEFPQLANVQFSSNEVIRDLDKRLNPDFDVLAEQRFGVVLESRRGQLRVNLSEARAAWPWWQVRFTNHGTCILCCFDMIPTWDTSPTPRFLLANLLEKLSLESHSSPTEQ</sequence>
<keyword evidence="3" id="KW-1185">Reference proteome</keyword>
<protein>
    <submittedName>
        <fullName evidence="2">Uncharacterized protein</fullName>
    </submittedName>
</protein>
<proteinExistence type="predicted"/>
<name>A0A518CC18_9BACT</name>
<evidence type="ECO:0000256" key="1">
    <source>
        <dbReference type="SAM" id="SignalP"/>
    </source>
</evidence>
<organism evidence="2 3">
    <name type="scientific">Bremerella volcania</name>
    <dbReference type="NCBI Taxonomy" id="2527984"/>
    <lineage>
        <taxon>Bacteria</taxon>
        <taxon>Pseudomonadati</taxon>
        <taxon>Planctomycetota</taxon>
        <taxon>Planctomycetia</taxon>
        <taxon>Pirellulales</taxon>
        <taxon>Pirellulaceae</taxon>
        <taxon>Bremerella</taxon>
    </lineage>
</organism>
<reference evidence="3" key="1">
    <citation type="submission" date="2019-02" db="EMBL/GenBank/DDBJ databases">
        <title>Deep-cultivation of Planctomycetes and their phenomic and genomic characterization uncovers novel biology.</title>
        <authorList>
            <person name="Wiegand S."/>
            <person name="Jogler M."/>
            <person name="Boedeker C."/>
            <person name="Pinto D."/>
            <person name="Vollmers J."/>
            <person name="Rivas-Marin E."/>
            <person name="Kohn T."/>
            <person name="Peeters S.H."/>
            <person name="Heuer A."/>
            <person name="Rast P."/>
            <person name="Oberbeckmann S."/>
            <person name="Bunk B."/>
            <person name="Jeske O."/>
            <person name="Meyerdierks A."/>
            <person name="Storesund J.E."/>
            <person name="Kallscheuer N."/>
            <person name="Luecker S."/>
            <person name="Lage O.M."/>
            <person name="Pohl T."/>
            <person name="Merkel B.J."/>
            <person name="Hornburger P."/>
            <person name="Mueller R.-W."/>
            <person name="Bruemmer F."/>
            <person name="Labrenz M."/>
            <person name="Spormann A.M."/>
            <person name="Op den Camp H."/>
            <person name="Overmann J."/>
            <person name="Amann R."/>
            <person name="Jetten M.S.M."/>
            <person name="Mascher T."/>
            <person name="Medema M.H."/>
            <person name="Devos D.P."/>
            <person name="Kaster A.-K."/>
            <person name="Ovreas L."/>
            <person name="Rohde M."/>
            <person name="Galperin M.Y."/>
            <person name="Jogler C."/>
        </authorList>
    </citation>
    <scope>NUCLEOTIDE SEQUENCE [LARGE SCALE GENOMIC DNA]</scope>
    <source>
        <strain evidence="3">Pan97</strain>
    </source>
</reference>
<evidence type="ECO:0000313" key="2">
    <source>
        <dbReference type="EMBL" id="QDU76771.1"/>
    </source>
</evidence>
<feature type="signal peptide" evidence="1">
    <location>
        <begin position="1"/>
        <end position="29"/>
    </location>
</feature>